<accession>A0ABU5V351</accession>
<keyword evidence="1" id="KW-0472">Membrane</keyword>
<feature type="transmembrane region" description="Helical" evidence="1">
    <location>
        <begin position="6"/>
        <end position="30"/>
    </location>
</feature>
<comment type="caution">
    <text evidence="2">The sequence shown here is derived from an EMBL/GenBank/DDBJ whole genome shotgun (WGS) entry which is preliminary data.</text>
</comment>
<dbReference type="RefSeq" id="WP_323438161.1">
    <property type="nucleotide sequence ID" value="NZ_JAYFUH010000063.1"/>
</dbReference>
<evidence type="ECO:0000313" key="3">
    <source>
        <dbReference type="Proteomes" id="UP001301653"/>
    </source>
</evidence>
<keyword evidence="1" id="KW-1133">Transmembrane helix</keyword>
<evidence type="ECO:0000256" key="1">
    <source>
        <dbReference type="SAM" id="Phobius"/>
    </source>
</evidence>
<proteinExistence type="predicted"/>
<dbReference type="Proteomes" id="UP001301653">
    <property type="component" value="Unassembled WGS sequence"/>
</dbReference>
<dbReference type="EMBL" id="JAYFUH010000063">
    <property type="protein sequence ID" value="MEA5666950.1"/>
    <property type="molecule type" value="Genomic_DNA"/>
</dbReference>
<sequence>MGSFSIWHLLVLLVFLGGGVGLLGVVIWWVTRSARGAATPAAALPSVAERLRQLDALKAEGLISEAEHARQRATIVQGV</sequence>
<name>A0ABU5V351_9GAMM</name>
<evidence type="ECO:0000313" key="2">
    <source>
        <dbReference type="EMBL" id="MEA5666950.1"/>
    </source>
</evidence>
<protein>
    <submittedName>
        <fullName evidence="2">SHOCT domain-containing protein</fullName>
    </submittedName>
</protein>
<gene>
    <name evidence="2" type="ORF">VA603_05295</name>
</gene>
<keyword evidence="1" id="KW-0812">Transmembrane</keyword>
<keyword evidence="3" id="KW-1185">Reference proteome</keyword>
<reference evidence="2 3" key="1">
    <citation type="submission" date="2023-12" db="EMBL/GenBank/DDBJ databases">
        <title>Stenotrophomonas guangdongensis sp. nov., isolated from wilted pepper plants (Capsicum annuum).</title>
        <authorList>
            <person name="Qiu M."/>
            <person name="Li Y."/>
            <person name="Liu Q."/>
            <person name="Zhang X."/>
            <person name="Huang Y."/>
            <person name="Guo R."/>
            <person name="Hu M."/>
            <person name="Zhou J."/>
            <person name="Zhou X."/>
        </authorList>
    </citation>
    <scope>NUCLEOTIDE SEQUENCE [LARGE SCALE GENOMIC DNA]</scope>
    <source>
        <strain evidence="2 3">MH1</strain>
    </source>
</reference>
<organism evidence="2 3">
    <name type="scientific">Stenotrophomonas capsici</name>
    <dbReference type="NCBI Taxonomy" id="3110230"/>
    <lineage>
        <taxon>Bacteria</taxon>
        <taxon>Pseudomonadati</taxon>
        <taxon>Pseudomonadota</taxon>
        <taxon>Gammaproteobacteria</taxon>
        <taxon>Lysobacterales</taxon>
        <taxon>Lysobacteraceae</taxon>
        <taxon>Stenotrophomonas</taxon>
    </lineage>
</organism>